<dbReference type="SUPFAM" id="SSF53335">
    <property type="entry name" value="S-adenosyl-L-methionine-dependent methyltransferases"/>
    <property type="match status" value="1"/>
</dbReference>
<sequence>MAYNYKCGFIDEYLFIYVIREASGCHEFISYPHKMYYYDGLEEIWLNTYKRMQMCDEDRKKAVQKTKNVHARYRNTMICNYILQHSDRDILMKQIFQKRKLVIFGAGEFGEMVYRILSEKNFEIDFFIDNSHRRQKEGFCGKLVKMPKYLKNFNDKFIVLVVGSFHNEEMGEELKQLGLIEGKDFYLYPSTNFMNEMNFDCTEIN</sequence>
<dbReference type="InterPro" id="IPR029063">
    <property type="entry name" value="SAM-dependent_MTases_sf"/>
</dbReference>
<evidence type="ECO:0000259" key="1">
    <source>
        <dbReference type="Pfam" id="PF17836"/>
    </source>
</evidence>
<reference evidence="2" key="1">
    <citation type="submission" date="2023-03" db="EMBL/GenBank/DDBJ databases">
        <title>Selenobaculum gbiensis gen. nov. sp. nov., a new bacterium isolated from the gut microbiota of IBD patient.</title>
        <authorList>
            <person name="Yeo S."/>
            <person name="Park H."/>
            <person name="Huh C.S."/>
        </authorList>
    </citation>
    <scope>NUCLEOTIDE SEQUENCE</scope>
    <source>
        <strain evidence="2">ICN-92133</strain>
    </source>
</reference>
<dbReference type="EMBL" id="CP120678">
    <property type="protein sequence ID" value="WIW70372.1"/>
    <property type="molecule type" value="Genomic_DNA"/>
</dbReference>
<name>A0A9Y2AIB7_9FIRM</name>
<dbReference type="InterPro" id="IPR041561">
    <property type="entry name" value="PglD_N"/>
</dbReference>
<dbReference type="Pfam" id="PF17836">
    <property type="entry name" value="PglD_N"/>
    <property type="match status" value="1"/>
</dbReference>
<proteinExistence type="predicted"/>
<protein>
    <recommendedName>
        <fullName evidence="1">PglD N-terminal domain-containing protein</fullName>
    </recommendedName>
</protein>
<dbReference type="AlphaFoldDB" id="A0A9Y2AIB7"/>
<gene>
    <name evidence="2" type="ORF">P3F81_10815</name>
</gene>
<dbReference type="Proteomes" id="UP001243623">
    <property type="component" value="Chromosome"/>
</dbReference>
<organism evidence="2 3">
    <name type="scientific">Selenobaculum gibii</name>
    <dbReference type="NCBI Taxonomy" id="3054208"/>
    <lineage>
        <taxon>Bacteria</taxon>
        <taxon>Bacillati</taxon>
        <taxon>Bacillota</taxon>
        <taxon>Negativicutes</taxon>
        <taxon>Selenomonadales</taxon>
        <taxon>Selenomonadaceae</taxon>
        <taxon>Selenobaculum</taxon>
    </lineage>
</organism>
<dbReference type="Gene3D" id="3.40.50.720">
    <property type="entry name" value="NAD(P)-binding Rossmann-like Domain"/>
    <property type="match status" value="1"/>
</dbReference>
<evidence type="ECO:0000313" key="3">
    <source>
        <dbReference type="Proteomes" id="UP001243623"/>
    </source>
</evidence>
<dbReference type="RefSeq" id="WP_309320390.1">
    <property type="nucleotide sequence ID" value="NZ_CP120678.1"/>
</dbReference>
<dbReference type="KEGG" id="sgbi:P3F81_10815"/>
<evidence type="ECO:0000313" key="2">
    <source>
        <dbReference type="EMBL" id="WIW70372.1"/>
    </source>
</evidence>
<accession>A0A9Y2AIB7</accession>
<feature type="domain" description="PglD N-terminal" evidence="1">
    <location>
        <begin position="100"/>
        <end position="155"/>
    </location>
</feature>
<keyword evidence="3" id="KW-1185">Reference proteome</keyword>